<sequence length="129" mass="14117">MVTKTISLPLTLFFFLLVSTVSVNATLRNLSRAAENKGVWCIANDKGTDKQLQANIDWVCSDEGGFRDCGAINPGGPCFEPNTVRDHASFAMNLYYQNLGATKAQCNFHNTGVEVYIDPSHGSCVFVSY</sequence>
<feature type="domain" description="X8" evidence="6">
    <location>
        <begin position="39"/>
        <end position="126"/>
    </location>
</feature>
<feature type="signal peptide" evidence="5">
    <location>
        <begin position="1"/>
        <end position="25"/>
    </location>
</feature>
<evidence type="ECO:0000313" key="8">
    <source>
        <dbReference type="Proteomes" id="UP000694240"/>
    </source>
</evidence>
<dbReference type="PANTHER" id="PTHR31044:SF58">
    <property type="entry name" value="GENOME ASSEMBLY, CHROMOSOME: A09"/>
    <property type="match status" value="1"/>
</dbReference>
<keyword evidence="2" id="KW-0325">Glycoprotein</keyword>
<keyword evidence="8" id="KW-1185">Reference proteome</keyword>
<comment type="subcellular location">
    <subcellularLocation>
        <location evidence="1">Cell membrane</location>
        <topology evidence="1">Lipid-anchor</topology>
        <topology evidence="1">GPI-anchor</topology>
    </subcellularLocation>
</comment>
<dbReference type="InterPro" id="IPR012946">
    <property type="entry name" value="X8"/>
</dbReference>
<keyword evidence="3 5" id="KW-0732">Signal</keyword>
<evidence type="ECO:0000256" key="3">
    <source>
        <dbReference type="ARBA" id="ARBA00022729"/>
    </source>
</evidence>
<dbReference type="EMBL" id="JAEFBK010000013">
    <property type="protein sequence ID" value="KAG7535292.1"/>
    <property type="molecule type" value="Genomic_DNA"/>
</dbReference>
<dbReference type="GO" id="GO:0005886">
    <property type="term" value="C:plasma membrane"/>
    <property type="evidence" value="ECO:0007669"/>
    <property type="project" value="UniProtKB-SubCell"/>
</dbReference>
<evidence type="ECO:0000259" key="6">
    <source>
        <dbReference type="SMART" id="SM00768"/>
    </source>
</evidence>
<keyword evidence="2" id="KW-0472">Membrane</keyword>
<dbReference type="SMART" id="SM00768">
    <property type="entry name" value="X8"/>
    <property type="match status" value="1"/>
</dbReference>
<evidence type="ECO:0000313" key="7">
    <source>
        <dbReference type="EMBL" id="KAG7535292.1"/>
    </source>
</evidence>
<evidence type="ECO:0000256" key="4">
    <source>
        <dbReference type="ARBA" id="ARBA00023288"/>
    </source>
</evidence>
<gene>
    <name evidence="7" type="ORF">ISN45_Aa08g027450</name>
</gene>
<dbReference type="Pfam" id="PF07983">
    <property type="entry name" value="X8"/>
    <property type="match status" value="1"/>
</dbReference>
<dbReference type="GO" id="GO:0098552">
    <property type="term" value="C:side of membrane"/>
    <property type="evidence" value="ECO:0007669"/>
    <property type="project" value="UniProtKB-KW"/>
</dbReference>
<evidence type="ECO:0000256" key="1">
    <source>
        <dbReference type="ARBA" id="ARBA00004609"/>
    </source>
</evidence>
<name>A0A8T1XM46_9BRAS</name>
<dbReference type="Proteomes" id="UP000694240">
    <property type="component" value="Chromosome 13"/>
</dbReference>
<evidence type="ECO:0000256" key="2">
    <source>
        <dbReference type="ARBA" id="ARBA00022622"/>
    </source>
</evidence>
<comment type="caution">
    <text evidence="7">The sequence shown here is derived from an EMBL/GenBank/DDBJ whole genome shotgun (WGS) entry which is preliminary data.</text>
</comment>
<accession>A0A8T1XM46</accession>
<proteinExistence type="predicted"/>
<organism evidence="7 8">
    <name type="scientific">Arabidopsis thaliana x Arabidopsis arenosa</name>
    <dbReference type="NCBI Taxonomy" id="1240361"/>
    <lineage>
        <taxon>Eukaryota</taxon>
        <taxon>Viridiplantae</taxon>
        <taxon>Streptophyta</taxon>
        <taxon>Embryophyta</taxon>
        <taxon>Tracheophyta</taxon>
        <taxon>Spermatophyta</taxon>
        <taxon>Magnoliopsida</taxon>
        <taxon>eudicotyledons</taxon>
        <taxon>Gunneridae</taxon>
        <taxon>Pentapetalae</taxon>
        <taxon>rosids</taxon>
        <taxon>malvids</taxon>
        <taxon>Brassicales</taxon>
        <taxon>Brassicaceae</taxon>
        <taxon>Camelineae</taxon>
        <taxon>Arabidopsis</taxon>
    </lineage>
</organism>
<feature type="chain" id="PRO_5035728931" evidence="5">
    <location>
        <begin position="26"/>
        <end position="129"/>
    </location>
</feature>
<dbReference type="PANTHER" id="PTHR31044">
    <property type="entry name" value="BETA-1,3 GLUCANASE"/>
    <property type="match status" value="1"/>
</dbReference>
<evidence type="ECO:0000256" key="5">
    <source>
        <dbReference type="SAM" id="SignalP"/>
    </source>
</evidence>
<dbReference type="AlphaFoldDB" id="A0A8T1XM46"/>
<keyword evidence="2" id="KW-0336">GPI-anchor</keyword>
<dbReference type="GO" id="GO:0009506">
    <property type="term" value="C:plasmodesma"/>
    <property type="evidence" value="ECO:0007669"/>
    <property type="project" value="UniProtKB-ARBA"/>
</dbReference>
<keyword evidence="4" id="KW-0449">Lipoprotein</keyword>
<protein>
    <submittedName>
        <fullName evidence="7">X8 domain</fullName>
    </submittedName>
</protein>
<reference evidence="7 8" key="1">
    <citation type="submission" date="2020-12" db="EMBL/GenBank/DDBJ databases">
        <title>Concerted genomic and epigenomic changes stabilize Arabidopsis allopolyploids.</title>
        <authorList>
            <person name="Chen Z."/>
        </authorList>
    </citation>
    <scope>NUCLEOTIDE SEQUENCE [LARGE SCALE GENOMIC DNA]</scope>
    <source>
        <strain evidence="7">Allo738</strain>
        <tissue evidence="7">Leaf</tissue>
    </source>
</reference>
<dbReference type="InterPro" id="IPR044788">
    <property type="entry name" value="X8_dom_prot"/>
</dbReference>